<reference evidence="4" key="1">
    <citation type="submission" date="2023-08" db="EMBL/GenBank/DDBJ databases">
        <title>A de novo genome assembly of Solanum verrucosum Schlechtendal, a Mexican diploid species geographically isolated from the other diploid A-genome species in potato relatives.</title>
        <authorList>
            <person name="Hosaka K."/>
        </authorList>
    </citation>
    <scope>NUCLEOTIDE SEQUENCE</scope>
    <source>
        <tissue evidence="4">Young leaves</tissue>
    </source>
</reference>
<evidence type="ECO:0000313" key="5">
    <source>
        <dbReference type="Proteomes" id="UP001234989"/>
    </source>
</evidence>
<evidence type="ECO:0000256" key="3">
    <source>
        <dbReference type="ARBA" id="ARBA00023315"/>
    </source>
</evidence>
<evidence type="ECO:0000256" key="2">
    <source>
        <dbReference type="ARBA" id="ARBA00022679"/>
    </source>
</evidence>
<protein>
    <submittedName>
        <fullName evidence="4">Uncharacterized protein</fullName>
    </submittedName>
</protein>
<dbReference type="Gene3D" id="3.30.559.10">
    <property type="entry name" value="Chloramphenicol acetyltransferase-like domain"/>
    <property type="match status" value="2"/>
</dbReference>
<dbReference type="EMBL" id="CP133615">
    <property type="protein sequence ID" value="WMV23335.1"/>
    <property type="molecule type" value="Genomic_DNA"/>
</dbReference>
<proteinExistence type="inferred from homology"/>
<accession>A0AAF0TRL0</accession>
<dbReference type="PANTHER" id="PTHR31623:SF81">
    <property type="entry name" value="ACYLSUGAR ACYLTRANSFERASE 3-LIKE"/>
    <property type="match status" value="1"/>
</dbReference>
<organism evidence="4 5">
    <name type="scientific">Solanum verrucosum</name>
    <dbReference type="NCBI Taxonomy" id="315347"/>
    <lineage>
        <taxon>Eukaryota</taxon>
        <taxon>Viridiplantae</taxon>
        <taxon>Streptophyta</taxon>
        <taxon>Embryophyta</taxon>
        <taxon>Tracheophyta</taxon>
        <taxon>Spermatophyta</taxon>
        <taxon>Magnoliopsida</taxon>
        <taxon>eudicotyledons</taxon>
        <taxon>Gunneridae</taxon>
        <taxon>Pentapetalae</taxon>
        <taxon>asterids</taxon>
        <taxon>lamiids</taxon>
        <taxon>Solanales</taxon>
        <taxon>Solanaceae</taxon>
        <taxon>Solanoideae</taxon>
        <taxon>Solaneae</taxon>
        <taxon>Solanum</taxon>
    </lineage>
</organism>
<keyword evidence="2" id="KW-0808">Transferase</keyword>
<dbReference type="Proteomes" id="UP001234989">
    <property type="component" value="Chromosome 4"/>
</dbReference>
<dbReference type="GO" id="GO:0016746">
    <property type="term" value="F:acyltransferase activity"/>
    <property type="evidence" value="ECO:0007669"/>
    <property type="project" value="UniProtKB-KW"/>
</dbReference>
<dbReference type="InterPro" id="IPR023213">
    <property type="entry name" value="CAT-like_dom_sf"/>
</dbReference>
<dbReference type="PANTHER" id="PTHR31623">
    <property type="entry name" value="F21J9.9"/>
    <property type="match status" value="1"/>
</dbReference>
<dbReference type="Pfam" id="PF02458">
    <property type="entry name" value="Transferase"/>
    <property type="match status" value="2"/>
</dbReference>
<name>A0AAF0TRL0_SOLVR</name>
<evidence type="ECO:0000313" key="4">
    <source>
        <dbReference type="EMBL" id="WMV23335.1"/>
    </source>
</evidence>
<dbReference type="AlphaFoldDB" id="A0AAF0TRL0"/>
<comment type="similarity">
    <text evidence="1">Belongs to the plant acyltransferase family.</text>
</comment>
<evidence type="ECO:0000256" key="1">
    <source>
        <dbReference type="ARBA" id="ARBA00009861"/>
    </source>
</evidence>
<sequence>MYVPFVFFYPKHQVATIPKHQLSKFLTNSLSKTLTSYYPWAGSLKNNATIECDDHGAEFFEVEINSSMNKVVHNPDLTFPQGLCWRYSSSSTSGALTVAQLSHFECGGIALSLCLSHKVGDACNTYYFLRDWARLTRDPKIILSPRYFAKDSLMPSPFDGPMVYQIIEPRREGCIHKRTRKLAFQQRNCDVYHITSTLAFEFEKIDFGFGKPARASQGSGPSSNTFILMNTPADHDRGVNAFVNLKEQDMSIFKNDKDLLQFATPVYCSGRIK</sequence>
<keyword evidence="3" id="KW-0012">Acyltransferase</keyword>
<keyword evidence="5" id="KW-1185">Reference proteome</keyword>
<gene>
    <name evidence="4" type="ORF">MTR67_016720</name>
</gene>